<reference evidence="4 5" key="1">
    <citation type="submission" date="2016-07" db="EMBL/GenBank/DDBJ databases">
        <authorList>
            <person name="Lefevre C.T."/>
        </authorList>
    </citation>
    <scope>NUCLEOTIDE SEQUENCE [LARGE SCALE GENOMIC DNA]</scope>
    <source>
        <strain evidence="4">PR1</strain>
    </source>
</reference>
<organism evidence="4 5">
    <name type="scientific">Candidatus Terasakiella magnetica</name>
    <dbReference type="NCBI Taxonomy" id="1867952"/>
    <lineage>
        <taxon>Bacteria</taxon>
        <taxon>Pseudomonadati</taxon>
        <taxon>Pseudomonadota</taxon>
        <taxon>Alphaproteobacteria</taxon>
        <taxon>Rhodospirillales</taxon>
        <taxon>Terasakiellaceae</taxon>
        <taxon>Terasakiella</taxon>
    </lineage>
</organism>
<keyword evidence="3" id="KW-0408">Iron</keyword>
<dbReference type="GO" id="GO:0046872">
    <property type="term" value="F:metal ion binding"/>
    <property type="evidence" value="ECO:0007669"/>
    <property type="project" value="UniProtKB-KW"/>
</dbReference>
<gene>
    <name evidence="4" type="ORF">MTBPR1_10167</name>
</gene>
<evidence type="ECO:0008006" key="6">
    <source>
        <dbReference type="Google" id="ProtNLM"/>
    </source>
</evidence>
<evidence type="ECO:0000256" key="2">
    <source>
        <dbReference type="ARBA" id="ARBA00022723"/>
    </source>
</evidence>
<name>A0A1C3RCC2_9PROT</name>
<dbReference type="SUPFAM" id="SSF47188">
    <property type="entry name" value="Hemerythrin-like"/>
    <property type="match status" value="1"/>
</dbReference>
<dbReference type="Proteomes" id="UP000231658">
    <property type="component" value="Unassembled WGS sequence"/>
</dbReference>
<dbReference type="RefSeq" id="WP_069185654.1">
    <property type="nucleotide sequence ID" value="NZ_FLYE01000001.1"/>
</dbReference>
<accession>A0A1C3RCC2</accession>
<evidence type="ECO:0000313" key="4">
    <source>
        <dbReference type="EMBL" id="SCA54920.1"/>
    </source>
</evidence>
<proteinExistence type="inferred from homology"/>
<keyword evidence="2" id="KW-0479">Metal-binding</keyword>
<keyword evidence="5" id="KW-1185">Reference proteome</keyword>
<comment type="similarity">
    <text evidence="1">Belongs to the hemerythrin family.</text>
</comment>
<dbReference type="InterPro" id="IPR035938">
    <property type="entry name" value="Hemerythrin-like_sf"/>
</dbReference>
<evidence type="ECO:0000256" key="3">
    <source>
        <dbReference type="ARBA" id="ARBA00023004"/>
    </source>
</evidence>
<dbReference type="Gene3D" id="1.20.120.50">
    <property type="entry name" value="Hemerythrin-like"/>
    <property type="match status" value="1"/>
</dbReference>
<dbReference type="EMBL" id="FLYE01000001">
    <property type="protein sequence ID" value="SCA54920.1"/>
    <property type="molecule type" value="Genomic_DNA"/>
</dbReference>
<sequence length="92" mass="10958">MMKIVWNDRKFDFGDQTLNLQNQHIADLINMLSEKPSLLEDTEFIVTAIEELLDYSREYFTQEEELLGDLGCRFIEEHKTRNWGFLTQLSEL</sequence>
<protein>
    <recommendedName>
        <fullName evidence="6">Hemerythrin-like domain-containing protein</fullName>
    </recommendedName>
</protein>
<dbReference type="AlphaFoldDB" id="A0A1C3RCC2"/>
<dbReference type="OrthoDB" id="7305302at2"/>
<evidence type="ECO:0000313" key="5">
    <source>
        <dbReference type="Proteomes" id="UP000231658"/>
    </source>
</evidence>
<evidence type="ECO:0000256" key="1">
    <source>
        <dbReference type="ARBA" id="ARBA00010587"/>
    </source>
</evidence>